<dbReference type="Proteomes" id="UP000462152">
    <property type="component" value="Unassembled WGS sequence"/>
</dbReference>
<reference evidence="1 2" key="1">
    <citation type="submission" date="2019-12" db="EMBL/GenBank/DDBJ databases">
        <authorList>
            <person name="Li J."/>
            <person name="Shi Y."/>
            <person name="Xu G."/>
            <person name="Xiao D."/>
            <person name="Ran X."/>
        </authorList>
    </citation>
    <scope>NUCLEOTIDE SEQUENCE [LARGE SCALE GENOMIC DNA]</scope>
    <source>
        <strain evidence="1 2">JCM 15915</strain>
    </source>
</reference>
<dbReference type="OrthoDB" id="9960980at2"/>
<evidence type="ECO:0008006" key="3">
    <source>
        <dbReference type="Google" id="ProtNLM"/>
    </source>
</evidence>
<dbReference type="RefSeq" id="WP_129314276.1">
    <property type="nucleotide sequence ID" value="NZ_NOIQ01000001.1"/>
</dbReference>
<proteinExistence type="predicted"/>
<comment type="caution">
    <text evidence="1">The sequence shown here is derived from an EMBL/GenBank/DDBJ whole genome shotgun (WGS) entry which is preliminary data.</text>
</comment>
<organism evidence="1 2">
    <name type="scientific">Rothia koreensis</name>
    <dbReference type="NCBI Taxonomy" id="592378"/>
    <lineage>
        <taxon>Bacteria</taxon>
        <taxon>Bacillati</taxon>
        <taxon>Actinomycetota</taxon>
        <taxon>Actinomycetes</taxon>
        <taxon>Micrococcales</taxon>
        <taxon>Micrococcaceae</taxon>
        <taxon>Rothia</taxon>
    </lineage>
</organism>
<keyword evidence="2" id="KW-1185">Reference proteome</keyword>
<name>A0A7K1LG88_9MICC</name>
<sequence length="60" mass="6738">MPNSEHDELRTLLARYADEARRSQTARNNMIRTAHTAGFSVDEIAACSGLDTLTIKKILY</sequence>
<dbReference type="EMBL" id="WOGT01000001">
    <property type="protein sequence ID" value="MUN54199.1"/>
    <property type="molecule type" value="Genomic_DNA"/>
</dbReference>
<evidence type="ECO:0000313" key="1">
    <source>
        <dbReference type="EMBL" id="MUN54199.1"/>
    </source>
</evidence>
<gene>
    <name evidence="1" type="ORF">GMA10_03035</name>
</gene>
<protein>
    <recommendedName>
        <fullName evidence="3">Helix-turn-helix domain-containing protein</fullName>
    </recommendedName>
</protein>
<accession>A0A7K1LG88</accession>
<dbReference type="AlphaFoldDB" id="A0A7K1LG88"/>
<evidence type="ECO:0000313" key="2">
    <source>
        <dbReference type="Proteomes" id="UP000462152"/>
    </source>
</evidence>